<keyword evidence="4" id="KW-1185">Reference proteome</keyword>
<accession>A0A8J7DY84</accession>
<gene>
    <name evidence="3" type="ORF">IQ249_16860</name>
</gene>
<organism evidence="3 4">
    <name type="scientific">Lusitaniella coriacea LEGE 07157</name>
    <dbReference type="NCBI Taxonomy" id="945747"/>
    <lineage>
        <taxon>Bacteria</taxon>
        <taxon>Bacillati</taxon>
        <taxon>Cyanobacteriota</taxon>
        <taxon>Cyanophyceae</taxon>
        <taxon>Spirulinales</taxon>
        <taxon>Lusitaniellaceae</taxon>
        <taxon>Lusitaniella</taxon>
    </lineage>
</organism>
<evidence type="ECO:0000313" key="3">
    <source>
        <dbReference type="EMBL" id="MBE9117571.1"/>
    </source>
</evidence>
<dbReference type="EMBL" id="JADEWZ010000026">
    <property type="protein sequence ID" value="MBE9117571.1"/>
    <property type="molecule type" value="Genomic_DNA"/>
</dbReference>
<name>A0A8J7DY84_9CYAN</name>
<dbReference type="InterPro" id="IPR008571">
    <property type="entry name" value="HerA-like"/>
</dbReference>
<dbReference type="InterPro" id="IPR002789">
    <property type="entry name" value="HerA_central"/>
</dbReference>
<dbReference type="Pfam" id="PF09378">
    <property type="entry name" value="HAS-barrel"/>
    <property type="match status" value="1"/>
</dbReference>
<dbReference type="Gene3D" id="3.40.50.300">
    <property type="entry name" value="P-loop containing nucleotide triphosphate hydrolases"/>
    <property type="match status" value="2"/>
</dbReference>
<dbReference type="PANTHER" id="PTHR42957:SF1">
    <property type="entry name" value="HELICASE MJ1565-RELATED"/>
    <property type="match status" value="1"/>
</dbReference>
<dbReference type="RefSeq" id="WP_194030654.1">
    <property type="nucleotide sequence ID" value="NZ_JADEWZ010000026.1"/>
</dbReference>
<keyword evidence="3" id="KW-0547">Nucleotide-binding</keyword>
<evidence type="ECO:0000259" key="1">
    <source>
        <dbReference type="Pfam" id="PF01935"/>
    </source>
</evidence>
<reference evidence="3" key="1">
    <citation type="submission" date="2020-10" db="EMBL/GenBank/DDBJ databases">
        <authorList>
            <person name="Castelo-Branco R."/>
            <person name="Eusebio N."/>
            <person name="Adriana R."/>
            <person name="Vieira A."/>
            <person name="Brugerolle De Fraissinette N."/>
            <person name="Rezende De Castro R."/>
            <person name="Schneider M.P."/>
            <person name="Vasconcelos V."/>
            <person name="Leao P.N."/>
        </authorList>
    </citation>
    <scope>NUCLEOTIDE SEQUENCE</scope>
    <source>
        <strain evidence="3">LEGE 07157</strain>
    </source>
</reference>
<dbReference type="SUPFAM" id="SSF52540">
    <property type="entry name" value="P-loop containing nucleoside triphosphate hydrolases"/>
    <property type="match status" value="1"/>
</dbReference>
<evidence type="ECO:0000259" key="2">
    <source>
        <dbReference type="Pfam" id="PF09378"/>
    </source>
</evidence>
<dbReference type="GO" id="GO:0005524">
    <property type="term" value="F:ATP binding"/>
    <property type="evidence" value="ECO:0007669"/>
    <property type="project" value="UniProtKB-KW"/>
</dbReference>
<dbReference type="InterPro" id="IPR018538">
    <property type="entry name" value="HerA_barrel_dom"/>
</dbReference>
<dbReference type="Pfam" id="PF01935">
    <property type="entry name" value="DUF87"/>
    <property type="match status" value="1"/>
</dbReference>
<dbReference type="Proteomes" id="UP000654482">
    <property type="component" value="Unassembled WGS sequence"/>
</dbReference>
<protein>
    <submittedName>
        <fullName evidence="3">ATP-binding protein</fullName>
    </submittedName>
</protein>
<sequence>MTHPNIPLGSVIQGSLSQGLEIRLHPDISVEDMRVGKFLVVQGTRSRFFCLLTDVTLGTASARILANPPDPSDDFMREILAGNGTFGTINISPMLMFTPTEGNPQKEKLPSTLASFQAQSSAEIELLPVKTIPSHFSQVYDASEADFRAVFGWEDDPTRRNFAIGQPLDMEVPICLNLDRFIERSNGVFGKSGTGKSFLTRLLISGIIRKQAAVNLMFDMHSEYGWEAVSEGKQFSTVKGLRQLFPGQVEIYTLDPESTKRRGVRDAQELYLSYDQIEIEDLRLVGHELNLSEASLDNANILAAEFGKSWITQLLNMSNEEIQLFCEEKQGHKGSIMALQRKLMRLDNLKYMRSVCPHNYIDQILQSLDAGNHVVVEFGSQSNMLSYMLATNMITRRIHKSYVKKADEFLRTKNPQDRPQPLVIMIEEAHRFLDSSIVHQTIFGTIAREMRKYFVTLLIVDQRPSGIDNEVMSQVGTRITCLLNDDKDIDAIFTGVSGGQSLRSVLAKLDSKQQALVLGHAVPMPVVVRTRPYDSTFYKEIGTTPWKEIPDEEVFAVAETAKADLGF</sequence>
<feature type="domain" description="Helicase HerA central" evidence="1">
    <location>
        <begin position="163"/>
        <end position="398"/>
    </location>
</feature>
<evidence type="ECO:0000313" key="4">
    <source>
        <dbReference type="Proteomes" id="UP000654482"/>
    </source>
</evidence>
<dbReference type="PANTHER" id="PTHR42957">
    <property type="entry name" value="HELICASE MJ1565-RELATED"/>
    <property type="match status" value="1"/>
</dbReference>
<feature type="domain" description="Helicase HerA barrel" evidence="2">
    <location>
        <begin position="9"/>
        <end position="91"/>
    </location>
</feature>
<comment type="caution">
    <text evidence="3">The sequence shown here is derived from an EMBL/GenBank/DDBJ whole genome shotgun (WGS) entry which is preliminary data.</text>
</comment>
<dbReference type="InterPro" id="IPR027417">
    <property type="entry name" value="P-loop_NTPase"/>
</dbReference>
<proteinExistence type="predicted"/>
<dbReference type="AlphaFoldDB" id="A0A8J7DY84"/>
<keyword evidence="3" id="KW-0067">ATP-binding</keyword>